<evidence type="ECO:0000313" key="4">
    <source>
        <dbReference type="Proteomes" id="UP000033980"/>
    </source>
</evidence>
<organism evidence="3 4">
    <name type="scientific">Candidatus Collierbacteria bacterium GW2011_GWC2_43_12</name>
    <dbReference type="NCBI Taxonomy" id="1618390"/>
    <lineage>
        <taxon>Bacteria</taxon>
        <taxon>Candidatus Collieribacteriota</taxon>
    </lineage>
</organism>
<feature type="domain" description="Glycosyltransferase 2-like" evidence="2">
    <location>
        <begin position="5"/>
        <end position="152"/>
    </location>
</feature>
<keyword evidence="1" id="KW-0472">Membrane</keyword>
<dbReference type="EMBL" id="LCFK01000046">
    <property type="protein sequence ID" value="KKS92397.1"/>
    <property type="molecule type" value="Genomic_DNA"/>
</dbReference>
<dbReference type="SUPFAM" id="SSF53448">
    <property type="entry name" value="Nucleotide-diphospho-sugar transferases"/>
    <property type="match status" value="1"/>
</dbReference>
<accession>A0A0G1D3X1</accession>
<evidence type="ECO:0000256" key="1">
    <source>
        <dbReference type="SAM" id="Phobius"/>
    </source>
</evidence>
<dbReference type="Proteomes" id="UP000033980">
    <property type="component" value="Unassembled WGS sequence"/>
</dbReference>
<evidence type="ECO:0000313" key="3">
    <source>
        <dbReference type="EMBL" id="KKS92397.1"/>
    </source>
</evidence>
<keyword evidence="1" id="KW-0812">Transmembrane</keyword>
<sequence length="246" mass="28317">MQSRWTFAHEIARLLRQSISSSKFFSKYAYAHVVGHGLIIRKNVLGEVDGFPTGTMTEDLFLGYLLRSKGYEIFPIPHLELADSPKTLRGLWDQKYVWFWGPMKNISYLKYVSKFKRELGISSVIPSIIFTLEGLLSAFAWLVSGPMILILILSPFFSVNQSITLLAYLSVFIYGPLQYLYFYINMDQIHRSAGSRYKINLLEVLQVTILSIPVILFNSIPPYFSIFNELKSTINKTEIYKPKTDD</sequence>
<proteinExistence type="predicted"/>
<dbReference type="InterPro" id="IPR001173">
    <property type="entry name" value="Glyco_trans_2-like"/>
</dbReference>
<keyword evidence="1" id="KW-1133">Transmembrane helix</keyword>
<feature type="transmembrane region" description="Helical" evidence="1">
    <location>
        <begin position="124"/>
        <end position="153"/>
    </location>
</feature>
<evidence type="ECO:0000259" key="2">
    <source>
        <dbReference type="Pfam" id="PF13632"/>
    </source>
</evidence>
<dbReference type="AlphaFoldDB" id="A0A0G1D3X1"/>
<dbReference type="Pfam" id="PF13632">
    <property type="entry name" value="Glyco_trans_2_3"/>
    <property type="match status" value="1"/>
</dbReference>
<name>A0A0G1D3X1_9BACT</name>
<reference evidence="3 4" key="1">
    <citation type="journal article" date="2015" name="Nature">
        <title>rRNA introns, odd ribosomes, and small enigmatic genomes across a large radiation of phyla.</title>
        <authorList>
            <person name="Brown C.T."/>
            <person name="Hug L.A."/>
            <person name="Thomas B.C."/>
            <person name="Sharon I."/>
            <person name="Castelle C.J."/>
            <person name="Singh A."/>
            <person name="Wilkins M.J."/>
            <person name="Williams K.H."/>
            <person name="Banfield J.F."/>
        </authorList>
    </citation>
    <scope>NUCLEOTIDE SEQUENCE [LARGE SCALE GENOMIC DNA]</scope>
</reference>
<feature type="transmembrane region" description="Helical" evidence="1">
    <location>
        <begin position="165"/>
        <end position="184"/>
    </location>
</feature>
<dbReference type="Gene3D" id="3.90.550.10">
    <property type="entry name" value="Spore Coat Polysaccharide Biosynthesis Protein SpsA, Chain A"/>
    <property type="match status" value="1"/>
</dbReference>
<comment type="caution">
    <text evidence="3">The sequence shown here is derived from an EMBL/GenBank/DDBJ whole genome shotgun (WGS) entry which is preliminary data.</text>
</comment>
<dbReference type="InterPro" id="IPR029044">
    <property type="entry name" value="Nucleotide-diphossugar_trans"/>
</dbReference>
<protein>
    <recommendedName>
        <fullName evidence="2">Glycosyltransferase 2-like domain-containing protein</fullName>
    </recommendedName>
</protein>
<gene>
    <name evidence="3" type="ORF">UV68_C0046G0011</name>
</gene>
<feature type="transmembrane region" description="Helical" evidence="1">
    <location>
        <begin position="204"/>
        <end position="224"/>
    </location>
</feature>